<evidence type="ECO:0000256" key="2">
    <source>
        <dbReference type="ARBA" id="ARBA00023239"/>
    </source>
</evidence>
<dbReference type="GO" id="GO:0015937">
    <property type="term" value="P:coenzyme A biosynthetic process"/>
    <property type="evidence" value="ECO:0007669"/>
    <property type="project" value="UniProtKB-UniRule"/>
</dbReference>
<dbReference type="InterPro" id="IPR005252">
    <property type="entry name" value="CoaBC"/>
</dbReference>
<comment type="catalytic activity">
    <reaction evidence="3">
        <text>(R)-4'-phosphopantothenate + L-cysteine + CTP = N-[(R)-4-phosphopantothenoyl]-L-cysteine + CMP + diphosphate + H(+)</text>
        <dbReference type="Rhea" id="RHEA:19397"/>
        <dbReference type="ChEBI" id="CHEBI:10986"/>
        <dbReference type="ChEBI" id="CHEBI:15378"/>
        <dbReference type="ChEBI" id="CHEBI:33019"/>
        <dbReference type="ChEBI" id="CHEBI:35235"/>
        <dbReference type="ChEBI" id="CHEBI:37563"/>
        <dbReference type="ChEBI" id="CHEBI:59458"/>
        <dbReference type="ChEBI" id="CHEBI:60377"/>
        <dbReference type="EC" id="6.3.2.5"/>
    </reaction>
</comment>
<evidence type="ECO:0000259" key="5">
    <source>
        <dbReference type="Pfam" id="PF04127"/>
    </source>
</evidence>
<feature type="domain" description="DNA/pantothenate metabolism flavoprotein C-terminal" evidence="5">
    <location>
        <begin position="189"/>
        <end position="400"/>
    </location>
</feature>
<evidence type="ECO:0000256" key="1">
    <source>
        <dbReference type="ARBA" id="ARBA00022793"/>
    </source>
</evidence>
<comment type="cofactor">
    <cofactor evidence="3">
        <name>Mg(2+)</name>
        <dbReference type="ChEBI" id="CHEBI:18420"/>
    </cofactor>
</comment>
<dbReference type="NCBIfam" id="TIGR00521">
    <property type="entry name" value="coaBC_dfp"/>
    <property type="match status" value="1"/>
</dbReference>
<evidence type="ECO:0000256" key="3">
    <source>
        <dbReference type="HAMAP-Rule" id="MF_02225"/>
    </source>
</evidence>
<feature type="region of interest" description="Phosphopantothenate--cysteine ligase" evidence="3">
    <location>
        <begin position="194"/>
        <end position="409"/>
    </location>
</feature>
<gene>
    <name evidence="3 6" type="primary">coaBC</name>
    <name evidence="6" type="ORF">GC250_04310</name>
</gene>
<dbReference type="GO" id="GO:0071513">
    <property type="term" value="C:phosphopantothenoylcysteine decarboxylase complex"/>
    <property type="evidence" value="ECO:0007669"/>
    <property type="project" value="TreeGrafter"/>
</dbReference>
<keyword evidence="1 3" id="KW-0210">Decarboxylase</keyword>
<dbReference type="GO" id="GO:0004633">
    <property type="term" value="F:phosphopantothenoylcysteine decarboxylase activity"/>
    <property type="evidence" value="ECO:0007669"/>
    <property type="project" value="UniProtKB-UniRule"/>
</dbReference>
<dbReference type="UniPathway" id="UPA00241"/>
<feature type="binding site" evidence="3">
    <location>
        <position position="284"/>
    </location>
    <ligand>
        <name>CTP</name>
        <dbReference type="ChEBI" id="CHEBI:37563"/>
    </ligand>
</feature>
<dbReference type="Gene3D" id="3.40.50.1950">
    <property type="entry name" value="Flavin prenyltransferase-like"/>
    <property type="match status" value="1"/>
</dbReference>
<dbReference type="EC" id="4.1.1.36" evidence="3"/>
<dbReference type="EMBL" id="WGGD01000005">
    <property type="protein sequence ID" value="MUN28679.1"/>
    <property type="molecule type" value="Genomic_DNA"/>
</dbReference>
<dbReference type="Pfam" id="PF04127">
    <property type="entry name" value="DFP"/>
    <property type="match status" value="1"/>
</dbReference>
<dbReference type="GO" id="GO:0010181">
    <property type="term" value="F:FMN binding"/>
    <property type="evidence" value="ECO:0007669"/>
    <property type="project" value="UniProtKB-UniRule"/>
</dbReference>
<dbReference type="GO" id="GO:0015941">
    <property type="term" value="P:pantothenate catabolic process"/>
    <property type="evidence" value="ECO:0007669"/>
    <property type="project" value="InterPro"/>
</dbReference>
<dbReference type="PANTHER" id="PTHR14359:SF6">
    <property type="entry name" value="PHOSPHOPANTOTHENOYLCYSTEINE DECARBOXYLASE"/>
    <property type="match status" value="1"/>
</dbReference>
<dbReference type="Proteomes" id="UP000470772">
    <property type="component" value="Unassembled WGS sequence"/>
</dbReference>
<name>A0A6A9QKN3_SULME</name>
<keyword evidence="3" id="KW-0288">FMN</keyword>
<organism evidence="6 7">
    <name type="scientific">Sulfuracidifex metallicus DSM 6482 = JCM 9184</name>
    <dbReference type="NCBI Taxonomy" id="523847"/>
    <lineage>
        <taxon>Archaea</taxon>
        <taxon>Thermoproteota</taxon>
        <taxon>Thermoprotei</taxon>
        <taxon>Sulfolobales</taxon>
        <taxon>Sulfolobaceae</taxon>
        <taxon>Sulfuracidifex</taxon>
    </lineage>
</organism>
<dbReference type="Gene3D" id="3.40.50.10300">
    <property type="entry name" value="CoaB-like"/>
    <property type="match status" value="1"/>
</dbReference>
<comment type="cofactor">
    <cofactor evidence="3">
        <name>FMN</name>
        <dbReference type="ChEBI" id="CHEBI:58210"/>
    </cofactor>
    <text evidence="3">Binds 1 FMN per subunit.</text>
</comment>
<dbReference type="InterPro" id="IPR007085">
    <property type="entry name" value="DNA/pantothenate-metab_flavo_C"/>
</dbReference>
<dbReference type="PANTHER" id="PTHR14359">
    <property type="entry name" value="HOMO-OLIGOMERIC FLAVIN CONTAINING CYS DECARBOXYLASE FAMILY"/>
    <property type="match status" value="1"/>
</dbReference>
<dbReference type="EC" id="6.3.2.5" evidence="3"/>
<dbReference type="InterPro" id="IPR036551">
    <property type="entry name" value="Flavin_trans-like"/>
</dbReference>
<feature type="binding site" evidence="3">
    <location>
        <position position="343"/>
    </location>
    <ligand>
        <name>CTP</name>
        <dbReference type="ChEBI" id="CHEBI:37563"/>
    </ligand>
</feature>
<feature type="region of interest" description="Phosphopantothenoylcysteine decarboxylase" evidence="3">
    <location>
        <begin position="1"/>
        <end position="193"/>
    </location>
</feature>
<dbReference type="Pfam" id="PF02441">
    <property type="entry name" value="Flavoprotein"/>
    <property type="match status" value="1"/>
</dbReference>
<sequence>MVHPSKRIIVNDGPLSGKSVVLGVTASISLYKSLDLARELMRHGSEVHVIMSRAASRLISPSMFEWATGNPVIVDITGNLEHVQLSEKEAMVVAPATMNFLNKLVYGITDNSVLLTASNFIGEHKPLFIVPTMHLSMYKTTQVLHSLEMLKSQGIHIIEPYEERDVAHYPDINLLTWQIESIILRGKDLSGKKILVTAGPTREYMDPVRFMSNPSSGTMGIAIANEAFFRGADVRLIHGPLSTSMKPAMKNVFEVKTTDEMMKEVEAGVKEGFSIVILAGAPADFSFQNKFENKVDTAREVPEVKLIKTPKVSSVAVGKAFVVGFSAETVDNDEELTKKARAKMERHGFNMIVTNNVSRHDIGFGSTDNEIFIITNESQMKISKNNKIVIARGILDNVKKELELQRRRV</sequence>
<keyword evidence="2 3" id="KW-0456">Lyase</keyword>
<comment type="caution">
    <text evidence="3">Lacks conserved residue(s) required for the propagation of feature annotation.</text>
</comment>
<proteinExistence type="inferred from homology"/>
<feature type="binding site" evidence="3">
    <location>
        <position position="294"/>
    </location>
    <ligand>
        <name>CTP</name>
        <dbReference type="ChEBI" id="CHEBI:37563"/>
    </ligand>
</feature>
<keyword evidence="3" id="KW-0511">Multifunctional enzyme</keyword>
<comment type="similarity">
    <text evidence="3">In the N-terminal section; belongs to the HFCD (homo-oligomeric flavin containing Cys decarboxylase) superfamily.</text>
</comment>
<keyword evidence="3" id="KW-0479">Metal-binding</keyword>
<keyword evidence="3" id="KW-0285">Flavoprotein</keyword>
<comment type="caution">
    <text evidence="6">The sequence shown here is derived from an EMBL/GenBank/DDBJ whole genome shotgun (WGS) entry which is preliminary data.</text>
</comment>
<comment type="catalytic activity">
    <reaction evidence="3">
        <text>N-[(R)-4-phosphopantothenoyl]-L-cysteine + H(+) = (R)-4'-phosphopantetheine + CO2</text>
        <dbReference type="Rhea" id="RHEA:16793"/>
        <dbReference type="ChEBI" id="CHEBI:15378"/>
        <dbReference type="ChEBI" id="CHEBI:16526"/>
        <dbReference type="ChEBI" id="CHEBI:59458"/>
        <dbReference type="ChEBI" id="CHEBI:61723"/>
        <dbReference type="EC" id="4.1.1.36"/>
    </reaction>
</comment>
<dbReference type="GO" id="GO:0004632">
    <property type="term" value="F:phosphopantothenate--cysteine ligase activity"/>
    <property type="evidence" value="ECO:0007669"/>
    <property type="project" value="UniProtKB-UniRule"/>
</dbReference>
<comment type="similarity">
    <text evidence="3">In the C-terminal section; belongs to the PPC synthetase family.</text>
</comment>
<evidence type="ECO:0000259" key="4">
    <source>
        <dbReference type="Pfam" id="PF02441"/>
    </source>
</evidence>
<comment type="function">
    <text evidence="3">Catalyzes two sequential steps in the biosynthesis of coenzyme A. In the first step cysteine is conjugated to 4'-phosphopantothenate to form 4-phosphopantothenoylcysteine. In the second step the latter compound is decarboxylated to form 4'-phosphopantotheine.</text>
</comment>
<dbReference type="SUPFAM" id="SSF102645">
    <property type="entry name" value="CoaB-like"/>
    <property type="match status" value="1"/>
</dbReference>
<dbReference type="AlphaFoldDB" id="A0A6A9QKN3"/>
<dbReference type="InterPro" id="IPR003382">
    <property type="entry name" value="Flavoprotein"/>
</dbReference>
<reference evidence="6 7" key="1">
    <citation type="submission" date="2019-10" db="EMBL/GenBank/DDBJ databases">
        <title>Sequencing and Assembly of Multiple Reported Metal-Biooxidizing Members of the Extremely Thermoacidophilic Archaeal Family Sulfolobaceae.</title>
        <authorList>
            <person name="Counts J.A."/>
            <person name="Kelly R.M."/>
        </authorList>
    </citation>
    <scope>NUCLEOTIDE SEQUENCE [LARGE SCALE GENOMIC DNA]</scope>
    <source>
        <strain evidence="6 7">DSM 6482</strain>
    </source>
</reference>
<keyword evidence="7" id="KW-1185">Reference proteome</keyword>
<feature type="domain" description="Flavoprotein" evidence="4">
    <location>
        <begin position="18"/>
        <end position="150"/>
    </location>
</feature>
<dbReference type="GO" id="GO:0046872">
    <property type="term" value="F:metal ion binding"/>
    <property type="evidence" value="ECO:0007669"/>
    <property type="project" value="UniProtKB-KW"/>
</dbReference>
<dbReference type="InterPro" id="IPR035929">
    <property type="entry name" value="CoaB-like_sf"/>
</dbReference>
<dbReference type="RefSeq" id="WP_156016379.1">
    <property type="nucleotide sequence ID" value="NZ_WGGD01000005.1"/>
</dbReference>
<protein>
    <recommendedName>
        <fullName evidence="3">Coenzyme A biosynthesis bifunctional protein CoaBC</fullName>
    </recommendedName>
    <alternativeName>
        <fullName evidence="3">DNA/pantothenate metabolism flavoprotein</fullName>
    </alternativeName>
    <alternativeName>
        <fullName evidence="3">Phosphopantothenoylcysteine synthetase/decarboxylase</fullName>
        <shortName evidence="3">PPCS-PPCDC</shortName>
    </alternativeName>
    <domain>
        <recommendedName>
            <fullName evidence="3">Phosphopantothenoylcysteine decarboxylase</fullName>
            <shortName evidence="3">PPC decarboxylase</shortName>
            <shortName evidence="3">PPC-DC</shortName>
            <ecNumber evidence="3">4.1.1.36</ecNumber>
        </recommendedName>
        <alternativeName>
            <fullName evidence="3">CoaC</fullName>
        </alternativeName>
    </domain>
    <domain>
        <recommendedName>
            <fullName evidence="3">Phosphopantothenate--cysteine ligase</fullName>
            <ecNumber evidence="3">6.3.2.5</ecNumber>
        </recommendedName>
        <alternativeName>
            <fullName evidence="3">CoaB</fullName>
        </alternativeName>
        <alternativeName>
            <fullName evidence="3">Phosphopantothenoylcysteine synthetase</fullName>
            <shortName evidence="3">PPC synthetase</shortName>
            <shortName evidence="3">PPC-S</shortName>
        </alternativeName>
    </domain>
</protein>
<evidence type="ECO:0000313" key="7">
    <source>
        <dbReference type="Proteomes" id="UP000470772"/>
    </source>
</evidence>
<keyword evidence="3 6" id="KW-0436">Ligase</keyword>
<accession>A0A6A9QKN3</accession>
<comment type="pathway">
    <text evidence="3">Cofactor biosynthesis; coenzyme A biosynthesis.</text>
</comment>
<dbReference type="HAMAP" id="MF_02225">
    <property type="entry name" value="CoaBC"/>
    <property type="match status" value="1"/>
</dbReference>
<evidence type="ECO:0000313" key="6">
    <source>
        <dbReference type="EMBL" id="MUN28679.1"/>
    </source>
</evidence>
<keyword evidence="3" id="KW-0460">Magnesium</keyword>
<dbReference type="SUPFAM" id="SSF52507">
    <property type="entry name" value="Homo-oligomeric flavin-containing Cys decarboxylases, HFCD"/>
    <property type="match status" value="1"/>
</dbReference>
<feature type="binding site" evidence="3">
    <location>
        <position position="325"/>
    </location>
    <ligand>
        <name>CTP</name>
        <dbReference type="ChEBI" id="CHEBI:37563"/>
    </ligand>
</feature>